<evidence type="ECO:0000313" key="3">
    <source>
        <dbReference type="Proteomes" id="UP000675781"/>
    </source>
</evidence>
<dbReference type="InterPro" id="IPR003848">
    <property type="entry name" value="DUF218"/>
</dbReference>
<dbReference type="RefSeq" id="WP_212531521.1">
    <property type="nucleotide sequence ID" value="NZ_JAGSOG010000177.1"/>
</dbReference>
<evidence type="ECO:0000259" key="1">
    <source>
        <dbReference type="Pfam" id="PF02698"/>
    </source>
</evidence>
<comment type="caution">
    <text evidence="2">The sequence shown here is derived from an EMBL/GenBank/DDBJ whole genome shotgun (WGS) entry which is preliminary data.</text>
</comment>
<proteinExistence type="predicted"/>
<organism evidence="2 3">
    <name type="scientific">Actinospica durhamensis</name>
    <dbReference type="NCBI Taxonomy" id="1508375"/>
    <lineage>
        <taxon>Bacteria</taxon>
        <taxon>Bacillati</taxon>
        <taxon>Actinomycetota</taxon>
        <taxon>Actinomycetes</taxon>
        <taxon>Catenulisporales</taxon>
        <taxon>Actinospicaceae</taxon>
        <taxon>Actinospica</taxon>
    </lineage>
</organism>
<keyword evidence="3" id="KW-1185">Reference proteome</keyword>
<evidence type="ECO:0000313" key="2">
    <source>
        <dbReference type="EMBL" id="MBR7837051.1"/>
    </source>
</evidence>
<dbReference type="Pfam" id="PF02698">
    <property type="entry name" value="DUF218"/>
    <property type="match status" value="1"/>
</dbReference>
<accession>A0A941EU37</accession>
<name>A0A941EU37_9ACTN</name>
<feature type="domain" description="DUF218" evidence="1">
    <location>
        <begin position="11"/>
        <end position="161"/>
    </location>
</feature>
<sequence length="217" mass="23114">MASREPRIARGIIVFGRGHAPGRTDRLSDAALARVDRLAQYLAEHAADFAEQRAVVVCSGGWAGAAGAVARRPADEECEGNLMAAAARTLTVEGRPLTRYADVRAEIESASTLENALRVHAGGFFAGMDFDARHPLGLVAHPGHVERAGYYCRKVFGLERAALLPLVATGGDQLSAGLPEPLMNLATRLACAGARRPEALRRRERMLIGLARALGRG</sequence>
<reference evidence="2" key="1">
    <citation type="submission" date="2021-04" db="EMBL/GenBank/DDBJ databases">
        <title>Genome based classification of Actinospica acidithermotolerans sp. nov., an actinobacterium isolated from an Indonesian hot spring.</title>
        <authorList>
            <person name="Kusuma A.B."/>
            <person name="Putra K.E."/>
            <person name="Nafisah S."/>
            <person name="Loh J."/>
            <person name="Nouioui I."/>
            <person name="Goodfellow M."/>
        </authorList>
    </citation>
    <scope>NUCLEOTIDE SEQUENCE</scope>
    <source>
        <strain evidence="2">CSCA 57</strain>
    </source>
</reference>
<protein>
    <submittedName>
        <fullName evidence="2">YdcF family protein</fullName>
    </submittedName>
</protein>
<dbReference type="Proteomes" id="UP000675781">
    <property type="component" value="Unassembled WGS sequence"/>
</dbReference>
<dbReference type="EMBL" id="JAGSOG010000177">
    <property type="protein sequence ID" value="MBR7837051.1"/>
    <property type="molecule type" value="Genomic_DNA"/>
</dbReference>
<dbReference type="AlphaFoldDB" id="A0A941EU37"/>
<gene>
    <name evidence="2" type="ORF">KDL01_27490</name>
</gene>